<dbReference type="EMBL" id="PPCN01000006">
    <property type="protein sequence ID" value="POF30508.1"/>
    <property type="molecule type" value="Genomic_DNA"/>
</dbReference>
<dbReference type="OrthoDB" id="8969999at2"/>
<keyword evidence="5 7" id="KW-1133">Transmembrane helix</keyword>
<feature type="transmembrane region" description="Helical" evidence="7">
    <location>
        <begin position="151"/>
        <end position="179"/>
    </location>
</feature>
<evidence type="ECO:0000256" key="2">
    <source>
        <dbReference type="ARBA" id="ARBA00005262"/>
    </source>
</evidence>
<dbReference type="PANTHER" id="PTHR33567:SF3">
    <property type="entry name" value="CHROMATE ION TRANSPORTER (EUROFUNG)"/>
    <property type="match status" value="1"/>
</dbReference>
<dbReference type="AlphaFoldDB" id="A0A2S3US04"/>
<evidence type="ECO:0000256" key="5">
    <source>
        <dbReference type="ARBA" id="ARBA00022989"/>
    </source>
</evidence>
<evidence type="ECO:0000256" key="1">
    <source>
        <dbReference type="ARBA" id="ARBA00004651"/>
    </source>
</evidence>
<comment type="subcellular location">
    <subcellularLocation>
        <location evidence="1">Cell membrane</location>
        <topology evidence="1">Multi-pass membrane protein</topology>
    </subcellularLocation>
</comment>
<dbReference type="GO" id="GO:0005886">
    <property type="term" value="C:plasma membrane"/>
    <property type="evidence" value="ECO:0007669"/>
    <property type="project" value="UniProtKB-SubCell"/>
</dbReference>
<reference evidence="8 9" key="1">
    <citation type="submission" date="2018-01" db="EMBL/GenBank/DDBJ databases">
        <title>Genomic Encyclopedia of Archaeal and Bacterial Type Strains, Phase II (KMG-II): from individual species to whole genera.</title>
        <authorList>
            <person name="Goeker M."/>
        </authorList>
    </citation>
    <scope>NUCLEOTIDE SEQUENCE [LARGE SCALE GENOMIC DNA]</scope>
    <source>
        <strain evidence="8 9">DSM 17023</strain>
    </source>
</reference>
<organism evidence="8 9">
    <name type="scientific">Roseibium marinum</name>
    <dbReference type="NCBI Taxonomy" id="281252"/>
    <lineage>
        <taxon>Bacteria</taxon>
        <taxon>Pseudomonadati</taxon>
        <taxon>Pseudomonadota</taxon>
        <taxon>Alphaproteobacteria</taxon>
        <taxon>Hyphomicrobiales</taxon>
        <taxon>Stappiaceae</taxon>
        <taxon>Roseibium</taxon>
    </lineage>
</organism>
<accession>A0A2S3US04</accession>
<comment type="caution">
    <text evidence="8">The sequence shown here is derived from an EMBL/GenBank/DDBJ whole genome shotgun (WGS) entry which is preliminary data.</text>
</comment>
<evidence type="ECO:0000256" key="4">
    <source>
        <dbReference type="ARBA" id="ARBA00022692"/>
    </source>
</evidence>
<evidence type="ECO:0000256" key="3">
    <source>
        <dbReference type="ARBA" id="ARBA00022475"/>
    </source>
</evidence>
<gene>
    <name evidence="8" type="ORF">CLV41_106122</name>
</gene>
<dbReference type="InterPro" id="IPR003370">
    <property type="entry name" value="Chromate_transpt"/>
</dbReference>
<keyword evidence="4 7" id="KW-0812">Transmembrane</keyword>
<dbReference type="Pfam" id="PF02417">
    <property type="entry name" value="Chromate_transp"/>
    <property type="match status" value="2"/>
</dbReference>
<feature type="transmembrane region" description="Helical" evidence="7">
    <location>
        <begin position="89"/>
        <end position="113"/>
    </location>
</feature>
<dbReference type="RefSeq" id="WP_103223230.1">
    <property type="nucleotide sequence ID" value="NZ_PPCN01000006.1"/>
</dbReference>
<keyword evidence="9" id="KW-1185">Reference proteome</keyword>
<feature type="transmembrane region" description="Helical" evidence="7">
    <location>
        <begin position="352"/>
        <end position="374"/>
    </location>
</feature>
<dbReference type="PANTHER" id="PTHR33567">
    <property type="entry name" value="CHROMATE ION TRANSPORTER (EUROFUNG)"/>
    <property type="match status" value="1"/>
</dbReference>
<comment type="similarity">
    <text evidence="2">Belongs to the chromate ion transporter (CHR) (TC 2.A.51) family.</text>
</comment>
<proteinExistence type="inferred from homology"/>
<evidence type="ECO:0000313" key="8">
    <source>
        <dbReference type="EMBL" id="POF30508.1"/>
    </source>
</evidence>
<feature type="transmembrane region" description="Helical" evidence="7">
    <location>
        <begin position="208"/>
        <end position="226"/>
    </location>
</feature>
<feature type="transmembrane region" description="Helical" evidence="7">
    <location>
        <begin position="308"/>
        <end position="331"/>
    </location>
</feature>
<evidence type="ECO:0000256" key="6">
    <source>
        <dbReference type="ARBA" id="ARBA00023136"/>
    </source>
</evidence>
<evidence type="ECO:0000313" key="9">
    <source>
        <dbReference type="Proteomes" id="UP000236959"/>
    </source>
</evidence>
<dbReference type="NCBIfam" id="TIGR00937">
    <property type="entry name" value="2A51"/>
    <property type="match status" value="1"/>
</dbReference>
<dbReference type="GO" id="GO:0015109">
    <property type="term" value="F:chromate transmembrane transporter activity"/>
    <property type="evidence" value="ECO:0007669"/>
    <property type="project" value="InterPro"/>
</dbReference>
<feature type="transmembrane region" description="Helical" evidence="7">
    <location>
        <begin position="238"/>
        <end position="257"/>
    </location>
</feature>
<keyword evidence="6 7" id="KW-0472">Membrane</keyword>
<sequence>MTANETVNGDGVPSLAAATRVWARIGVLSFGGPAAQIALMHREVVEDRRWLSEQTFLNALSFCMLLPGPEAMQLATYAGWRMHGTVGGLVAGLLFVLPGAALMLLLAALYVTFGALPLVQALFLGVKAAVLVIVLEALLRISRRALTRPLHYWIAAGAFVALFVLDAPYPLVIAAAAAVGLVSGKGSGTGEVAQGRAAVSPWGTLRTVLVWLALWWCPLVLLEFVFPGQVLGEIGRFFSVLATVTFGGAYAVLAYMAQEAVSGFGWLSAAEMADALGLAETTPGPLILVTEFVGFLAAARAGTGEADLVMGVAGAVVTLWATFVPCFLWVFAGAPYIERLHAMPKLKSALDAITAAVVGVILNLSIWFALQVTFSDVFRLDFGPLRPLLPDVTSLDWRVPVLTLVAGLLVLRLRKGIPLTLTVCALLGLLLSRI</sequence>
<dbReference type="PIRSF" id="PIRSF004810">
    <property type="entry name" value="ChrA"/>
    <property type="match status" value="1"/>
</dbReference>
<keyword evidence="3" id="KW-1003">Cell membrane</keyword>
<evidence type="ECO:0000256" key="7">
    <source>
        <dbReference type="SAM" id="Phobius"/>
    </source>
</evidence>
<protein>
    <submittedName>
        <fullName evidence="8">Chromate transporter</fullName>
    </submittedName>
</protein>
<feature type="transmembrane region" description="Helical" evidence="7">
    <location>
        <begin position="119"/>
        <end position="139"/>
    </location>
</feature>
<name>A0A2S3US04_9HYPH</name>
<dbReference type="InterPro" id="IPR014047">
    <property type="entry name" value="Chr_Tranpt_l_chain"/>
</dbReference>
<dbReference type="Proteomes" id="UP000236959">
    <property type="component" value="Unassembled WGS sequence"/>
</dbReference>